<gene>
    <name evidence="1" type="ORF">L0668_14865</name>
</gene>
<dbReference type="PANTHER" id="PTHR42815:SF2">
    <property type="entry name" value="FAD-BINDING, PUTATIVE (AFU_ORTHOLOGUE AFUA_6G07600)-RELATED"/>
    <property type="match status" value="1"/>
</dbReference>
<accession>A0ABS9D9J1</accession>
<sequence length="329" mass="37359">MTDTTLITNKPEMASAFHEGEQFIQQKVGKKNIMDAVGKKFIRSFLLEQHCEFYQGLQYVFIGHLDAQLQPWASILFKKTGLIKVISPTQLHIDISETDTKTHEYFSKGDQVGLLGIELSNKRRNRLTGVVLDISADCIKIQVKQSFGNCPKYITPRVIADWPASNQATHNKETHSQALHNQDVQKTEAFNNKMLDLLKRADSFFVASYYQNSLAKNQHVSEGADVSYRGGEPGFIEIINNKQIIIPDYVGNNFFNTLGNIEKSGKAGLLFINFDNGDTLSMSGKAKILWDLEPTKQISKSNKAQRYWQFTLEQAYLKPHHLPLKFEKV</sequence>
<dbReference type="PANTHER" id="PTHR42815">
    <property type="entry name" value="FAD-BINDING, PUTATIVE (AFU_ORTHOLOGUE AFUA_6G07600)-RELATED"/>
    <property type="match status" value="1"/>
</dbReference>
<proteinExistence type="predicted"/>
<evidence type="ECO:0000313" key="2">
    <source>
        <dbReference type="Proteomes" id="UP001521137"/>
    </source>
</evidence>
<dbReference type="InterPro" id="IPR012349">
    <property type="entry name" value="Split_barrel_FMN-bd"/>
</dbReference>
<protein>
    <submittedName>
        <fullName evidence="1">Pyridoxamine 5'-phosphate oxidase family protein</fullName>
    </submittedName>
</protein>
<dbReference type="RefSeq" id="WP_235313500.1">
    <property type="nucleotide sequence ID" value="NZ_JAKGAS010000008.1"/>
</dbReference>
<name>A0ABS9D9J1_9ALTE</name>
<dbReference type="SUPFAM" id="SSF50475">
    <property type="entry name" value="FMN-binding split barrel"/>
    <property type="match status" value="1"/>
</dbReference>
<evidence type="ECO:0000313" key="1">
    <source>
        <dbReference type="EMBL" id="MCF2949399.1"/>
    </source>
</evidence>
<organism evidence="1 2">
    <name type="scientific">Paraglaciecola algarum</name>
    <dbReference type="NCBI Taxonomy" id="3050085"/>
    <lineage>
        <taxon>Bacteria</taxon>
        <taxon>Pseudomonadati</taxon>
        <taxon>Pseudomonadota</taxon>
        <taxon>Gammaproteobacteria</taxon>
        <taxon>Alteromonadales</taxon>
        <taxon>Alteromonadaceae</taxon>
        <taxon>Paraglaciecola</taxon>
    </lineage>
</organism>
<dbReference type="EMBL" id="JAKGAS010000008">
    <property type="protein sequence ID" value="MCF2949399.1"/>
    <property type="molecule type" value="Genomic_DNA"/>
</dbReference>
<comment type="caution">
    <text evidence="1">The sequence shown here is derived from an EMBL/GenBank/DDBJ whole genome shotgun (WGS) entry which is preliminary data.</text>
</comment>
<reference evidence="1 2" key="1">
    <citation type="submission" date="2022-01" db="EMBL/GenBank/DDBJ databases">
        <title>Paraglaciecola sp. G1-23.</title>
        <authorList>
            <person name="Jin M.S."/>
            <person name="Han D.M."/>
            <person name="Kim H.M."/>
            <person name="Jeon C.O."/>
        </authorList>
    </citation>
    <scope>NUCLEOTIDE SEQUENCE [LARGE SCALE GENOMIC DNA]</scope>
    <source>
        <strain evidence="1 2">G1-23</strain>
    </source>
</reference>
<dbReference type="Proteomes" id="UP001521137">
    <property type="component" value="Unassembled WGS sequence"/>
</dbReference>
<keyword evidence="2" id="KW-1185">Reference proteome</keyword>
<dbReference type="Gene3D" id="2.30.110.10">
    <property type="entry name" value="Electron Transport, Fmn-binding Protein, Chain A"/>
    <property type="match status" value="1"/>
</dbReference>